<dbReference type="Proteomes" id="UP000657918">
    <property type="component" value="Unassembled WGS sequence"/>
</dbReference>
<comment type="caution">
    <text evidence="1">The sequence shown here is derived from an EMBL/GenBank/DDBJ whole genome shotgun (WGS) entry which is preliminary data.</text>
</comment>
<dbReference type="AlphaFoldDB" id="A0A835JRR6"/>
<protein>
    <submittedName>
        <fullName evidence="1">Uncharacterized protein</fullName>
    </submittedName>
</protein>
<sequence>MSTNLREETLISWELQVILSIAILSQQAHLKFSTQIRPKFNLLAYRKNQTIVGRRNNIFKLLAIEDINCNKVTFGMAMLASFRGRNLYNL</sequence>
<reference evidence="1 2" key="1">
    <citation type="submission" date="2020-10" db="EMBL/GenBank/DDBJ databases">
        <title>Plant Genome Project.</title>
        <authorList>
            <person name="Zhang R.-G."/>
        </authorList>
    </citation>
    <scope>NUCLEOTIDE SEQUENCE [LARGE SCALE GENOMIC DNA]</scope>
    <source>
        <strain evidence="1">FAFU-HL-1</strain>
        <tissue evidence="1">Leaf</tissue>
    </source>
</reference>
<proteinExistence type="predicted"/>
<evidence type="ECO:0000313" key="2">
    <source>
        <dbReference type="Proteomes" id="UP000657918"/>
    </source>
</evidence>
<accession>A0A835JRR6</accession>
<name>A0A835JRR6_9ROSI</name>
<evidence type="ECO:0000313" key="1">
    <source>
        <dbReference type="EMBL" id="KAF9674396.1"/>
    </source>
</evidence>
<dbReference type="EMBL" id="JADGMS010000010">
    <property type="protein sequence ID" value="KAF9674396.1"/>
    <property type="molecule type" value="Genomic_DNA"/>
</dbReference>
<organism evidence="1 2">
    <name type="scientific">Salix dunnii</name>
    <dbReference type="NCBI Taxonomy" id="1413687"/>
    <lineage>
        <taxon>Eukaryota</taxon>
        <taxon>Viridiplantae</taxon>
        <taxon>Streptophyta</taxon>
        <taxon>Embryophyta</taxon>
        <taxon>Tracheophyta</taxon>
        <taxon>Spermatophyta</taxon>
        <taxon>Magnoliopsida</taxon>
        <taxon>eudicotyledons</taxon>
        <taxon>Gunneridae</taxon>
        <taxon>Pentapetalae</taxon>
        <taxon>rosids</taxon>
        <taxon>fabids</taxon>
        <taxon>Malpighiales</taxon>
        <taxon>Salicaceae</taxon>
        <taxon>Saliceae</taxon>
        <taxon>Salix</taxon>
    </lineage>
</organism>
<gene>
    <name evidence="1" type="ORF">SADUNF_Sadunf10G0123000</name>
</gene>
<keyword evidence="2" id="KW-1185">Reference proteome</keyword>